<reference evidence="2 3" key="1">
    <citation type="journal article" date="2015" name="Genome Biol.">
        <title>Comparative genomics of Steinernema reveals deeply conserved gene regulatory networks.</title>
        <authorList>
            <person name="Dillman A.R."/>
            <person name="Macchietto M."/>
            <person name="Porter C.F."/>
            <person name="Rogers A."/>
            <person name="Williams B."/>
            <person name="Antoshechkin I."/>
            <person name="Lee M.M."/>
            <person name="Goodwin Z."/>
            <person name="Lu X."/>
            <person name="Lewis E.E."/>
            <person name="Goodrich-Blair H."/>
            <person name="Stock S.P."/>
            <person name="Adams B.J."/>
            <person name="Sternberg P.W."/>
            <person name="Mortazavi A."/>
        </authorList>
    </citation>
    <scope>NUCLEOTIDE SEQUENCE [LARGE SCALE GENOMIC DNA]</scope>
    <source>
        <strain evidence="2 3">ALL</strain>
    </source>
</reference>
<comment type="caution">
    <text evidence="2">The sequence shown here is derived from an EMBL/GenBank/DDBJ whole genome shotgun (WGS) entry which is preliminary data.</text>
</comment>
<dbReference type="Proteomes" id="UP000298663">
    <property type="component" value="Unassembled WGS sequence"/>
</dbReference>
<reference evidence="2 3" key="2">
    <citation type="journal article" date="2019" name="G3 (Bethesda)">
        <title>Hybrid Assembly of the Genome of the Entomopathogenic Nematode Steinernema carpocapsae Identifies the X-Chromosome.</title>
        <authorList>
            <person name="Serra L."/>
            <person name="Macchietto M."/>
            <person name="Macias-Munoz A."/>
            <person name="McGill C.J."/>
            <person name="Rodriguez I.M."/>
            <person name="Rodriguez B."/>
            <person name="Murad R."/>
            <person name="Mortazavi A."/>
        </authorList>
    </citation>
    <scope>NUCLEOTIDE SEQUENCE [LARGE SCALE GENOMIC DNA]</scope>
    <source>
        <strain evidence="2 3">ALL</strain>
    </source>
</reference>
<name>A0A4U5MFD6_STECR</name>
<accession>A0A4U5MFD6</accession>
<proteinExistence type="predicted"/>
<dbReference type="AlphaFoldDB" id="A0A4U5MFD6"/>
<evidence type="ECO:0000256" key="1">
    <source>
        <dbReference type="SAM" id="MobiDB-lite"/>
    </source>
</evidence>
<evidence type="ECO:0000313" key="3">
    <source>
        <dbReference type="Proteomes" id="UP000298663"/>
    </source>
</evidence>
<dbReference type="EMBL" id="AZBU02000008">
    <property type="protein sequence ID" value="TKR67937.1"/>
    <property type="molecule type" value="Genomic_DNA"/>
</dbReference>
<evidence type="ECO:0000313" key="2">
    <source>
        <dbReference type="EMBL" id="TKR67937.1"/>
    </source>
</evidence>
<feature type="region of interest" description="Disordered" evidence="1">
    <location>
        <begin position="1"/>
        <end position="25"/>
    </location>
</feature>
<keyword evidence="3" id="KW-1185">Reference proteome</keyword>
<gene>
    <name evidence="2" type="ORF">L596_024007</name>
</gene>
<protein>
    <submittedName>
        <fullName evidence="2">Uncharacterized protein</fullName>
    </submittedName>
</protein>
<sequence>MVSAQDLPSGAATHHRSKDSGLKEEKLVDCDQYPNQEAPKDAKDFCVRVTNPKKPSESVAFCGIFPWIEGLPEEMKVFRCNEPGHSNIVFNHFKADKFCCKDDGCNVSHKNSLLEYLGFIAYVL</sequence>
<organism evidence="2 3">
    <name type="scientific">Steinernema carpocapsae</name>
    <name type="common">Entomopathogenic nematode</name>
    <dbReference type="NCBI Taxonomy" id="34508"/>
    <lineage>
        <taxon>Eukaryota</taxon>
        <taxon>Metazoa</taxon>
        <taxon>Ecdysozoa</taxon>
        <taxon>Nematoda</taxon>
        <taxon>Chromadorea</taxon>
        <taxon>Rhabditida</taxon>
        <taxon>Tylenchina</taxon>
        <taxon>Panagrolaimomorpha</taxon>
        <taxon>Strongyloidoidea</taxon>
        <taxon>Steinernematidae</taxon>
        <taxon>Steinernema</taxon>
    </lineage>
</organism>